<evidence type="ECO:0000313" key="1">
    <source>
        <dbReference type="EMBL" id="SVC87738.1"/>
    </source>
</evidence>
<feature type="non-terminal residue" evidence="1">
    <location>
        <position position="162"/>
    </location>
</feature>
<dbReference type="EMBL" id="UINC01116179">
    <property type="protein sequence ID" value="SVC87738.1"/>
    <property type="molecule type" value="Genomic_DNA"/>
</dbReference>
<sequence length="162" mass="18547">MAIELFGFSIGRVDKDEKRKKSFALPEPEDGALEAGPTGSAYGMHVDFEGLAKNEKDMIEKYRDMANFPECDQAIDDVINEAIVTNREESPVSISLEKSDLSDNIKESIKTEFTELVRLLDFRKVGYELVKKWYVDGRMYFHIIIDDKNPKRGILELRPIDP</sequence>
<gene>
    <name evidence="1" type="ORF">METZ01_LOCUS340592</name>
</gene>
<accession>A0A382QS64</accession>
<dbReference type="InterPro" id="IPR010823">
    <property type="entry name" value="Portal_Gp20"/>
</dbReference>
<dbReference type="AlphaFoldDB" id="A0A382QS64"/>
<reference evidence="1" key="1">
    <citation type="submission" date="2018-05" db="EMBL/GenBank/DDBJ databases">
        <authorList>
            <person name="Lanie J.A."/>
            <person name="Ng W.-L."/>
            <person name="Kazmierczak K.M."/>
            <person name="Andrzejewski T.M."/>
            <person name="Davidsen T.M."/>
            <person name="Wayne K.J."/>
            <person name="Tettelin H."/>
            <person name="Glass J.I."/>
            <person name="Rusch D."/>
            <person name="Podicherti R."/>
            <person name="Tsui H.-C.T."/>
            <person name="Winkler M.E."/>
        </authorList>
    </citation>
    <scope>NUCLEOTIDE SEQUENCE</scope>
</reference>
<name>A0A382QS64_9ZZZZ</name>
<evidence type="ECO:0008006" key="2">
    <source>
        <dbReference type="Google" id="ProtNLM"/>
    </source>
</evidence>
<organism evidence="1">
    <name type="scientific">marine metagenome</name>
    <dbReference type="NCBI Taxonomy" id="408172"/>
    <lineage>
        <taxon>unclassified sequences</taxon>
        <taxon>metagenomes</taxon>
        <taxon>ecological metagenomes</taxon>
    </lineage>
</organism>
<protein>
    <recommendedName>
        <fullName evidence="2">Portal protein</fullName>
    </recommendedName>
</protein>
<dbReference type="Pfam" id="PF07230">
    <property type="entry name" value="Portal_T4"/>
    <property type="match status" value="1"/>
</dbReference>
<proteinExistence type="predicted"/>